<reference evidence="3 4" key="1">
    <citation type="submission" date="2019-07" db="EMBL/GenBank/DDBJ databases">
        <title>R&amp;d 2014.</title>
        <authorList>
            <person name="Klenk H.-P."/>
        </authorList>
    </citation>
    <scope>NUCLEOTIDE SEQUENCE [LARGE SCALE GENOMIC DNA]</scope>
    <source>
        <strain evidence="3 4">DSM 43194</strain>
    </source>
</reference>
<proteinExistence type="predicted"/>
<protein>
    <submittedName>
        <fullName evidence="3">Sirohydrochlorin ferrochelatase</fullName>
    </submittedName>
</protein>
<dbReference type="CDD" id="cd03416">
    <property type="entry name" value="CbiX_SirB_N"/>
    <property type="match status" value="1"/>
</dbReference>
<dbReference type="RefSeq" id="WP_030532473.1">
    <property type="nucleotide sequence ID" value="NZ_JOIJ01000008.1"/>
</dbReference>
<dbReference type="SUPFAM" id="SSF53800">
    <property type="entry name" value="Chelatase"/>
    <property type="match status" value="1"/>
</dbReference>
<organism evidence="3 4">
    <name type="scientific">Prauserella rugosa</name>
    <dbReference type="NCBI Taxonomy" id="43354"/>
    <lineage>
        <taxon>Bacteria</taxon>
        <taxon>Bacillati</taxon>
        <taxon>Actinomycetota</taxon>
        <taxon>Actinomycetes</taxon>
        <taxon>Pseudonocardiales</taxon>
        <taxon>Pseudonocardiaceae</taxon>
        <taxon>Prauserella</taxon>
    </lineage>
</organism>
<accession>A0A660C7V1</accession>
<sequence length="250" mass="26044">MTQAQPPLLIVAHGSRDPRSAATVRALAEVVRTQAEGRDVRVAFLDLSEPSVGDALAALHAEGHRHVVAVPLLLGHAYHARIDLPALVEDVTARLPRLSVTVSDVLGPDPLLEDVARDRLAEAGVELSDPDLGVVLTAVGSSHAPANEVVSRIARSWDGAHGARVTAAFASTARPDVPAAVAKLRARGARRFAVAAWFFAPGLLPDRIADLVEQSAPGSLVAAPLGTDPRVAAVVLDRYAEALAAATRTA</sequence>
<dbReference type="EMBL" id="VLJV01000001">
    <property type="protein sequence ID" value="TWH18464.1"/>
    <property type="molecule type" value="Genomic_DNA"/>
</dbReference>
<dbReference type="GO" id="GO:0046872">
    <property type="term" value="F:metal ion binding"/>
    <property type="evidence" value="ECO:0007669"/>
    <property type="project" value="UniProtKB-KW"/>
</dbReference>
<evidence type="ECO:0000256" key="1">
    <source>
        <dbReference type="ARBA" id="ARBA00022723"/>
    </source>
</evidence>
<evidence type="ECO:0000313" key="3">
    <source>
        <dbReference type="EMBL" id="TWH18464.1"/>
    </source>
</evidence>
<dbReference type="GO" id="GO:0016829">
    <property type="term" value="F:lyase activity"/>
    <property type="evidence" value="ECO:0007669"/>
    <property type="project" value="UniProtKB-KW"/>
</dbReference>
<gene>
    <name evidence="3" type="ORF">JD82_00282</name>
</gene>
<dbReference type="AlphaFoldDB" id="A0A660C7V1"/>
<keyword evidence="1" id="KW-0479">Metal-binding</keyword>
<name>A0A660C7V1_9PSEU</name>
<dbReference type="InterPro" id="IPR002762">
    <property type="entry name" value="CbiX-like"/>
</dbReference>
<dbReference type="InterPro" id="IPR050963">
    <property type="entry name" value="Sirohydro_Cobaltochel/CbiX"/>
</dbReference>
<dbReference type="Gene3D" id="3.40.50.1400">
    <property type="match status" value="2"/>
</dbReference>
<evidence type="ECO:0000313" key="4">
    <source>
        <dbReference type="Proteomes" id="UP000317303"/>
    </source>
</evidence>
<comment type="caution">
    <text evidence="3">The sequence shown here is derived from an EMBL/GenBank/DDBJ whole genome shotgun (WGS) entry which is preliminary data.</text>
</comment>
<keyword evidence="4" id="KW-1185">Reference proteome</keyword>
<keyword evidence="2" id="KW-0456">Lyase</keyword>
<dbReference type="OrthoDB" id="482456at2"/>
<dbReference type="PANTHER" id="PTHR33542">
    <property type="entry name" value="SIROHYDROCHLORIN FERROCHELATASE, CHLOROPLASTIC"/>
    <property type="match status" value="1"/>
</dbReference>
<dbReference type="PANTHER" id="PTHR33542:SF5">
    <property type="entry name" value="FERROCHELATASE CHE1"/>
    <property type="match status" value="1"/>
</dbReference>
<dbReference type="CDD" id="cd03414">
    <property type="entry name" value="CbiX_SirB_C"/>
    <property type="match status" value="1"/>
</dbReference>
<dbReference type="Pfam" id="PF01903">
    <property type="entry name" value="CbiX"/>
    <property type="match status" value="2"/>
</dbReference>
<evidence type="ECO:0000256" key="2">
    <source>
        <dbReference type="ARBA" id="ARBA00023239"/>
    </source>
</evidence>
<dbReference type="Proteomes" id="UP000317303">
    <property type="component" value="Unassembled WGS sequence"/>
</dbReference>